<keyword evidence="4" id="KW-0010">Activator</keyword>
<evidence type="ECO:0000256" key="5">
    <source>
        <dbReference type="ARBA" id="ARBA00023163"/>
    </source>
</evidence>
<evidence type="ECO:0000256" key="3">
    <source>
        <dbReference type="ARBA" id="ARBA00023125"/>
    </source>
</evidence>
<dbReference type="PROSITE" id="PS50931">
    <property type="entry name" value="HTH_LYSR"/>
    <property type="match status" value="1"/>
</dbReference>
<name>A0ABR7R2B1_9PROT</name>
<organism evidence="7 8">
    <name type="scientific">Pseudoroseomonas ludipueritiae</name>
    <dbReference type="NCBI Taxonomy" id="198093"/>
    <lineage>
        <taxon>Bacteria</taxon>
        <taxon>Pseudomonadati</taxon>
        <taxon>Pseudomonadota</taxon>
        <taxon>Alphaproteobacteria</taxon>
        <taxon>Acetobacterales</taxon>
        <taxon>Acetobacteraceae</taxon>
        <taxon>Pseudoroseomonas</taxon>
    </lineage>
</organism>
<protein>
    <submittedName>
        <fullName evidence="7">LysR family transcriptional regulator</fullName>
    </submittedName>
</protein>
<dbReference type="CDD" id="cd08411">
    <property type="entry name" value="PBP2_OxyR"/>
    <property type="match status" value="1"/>
</dbReference>
<dbReference type="InterPro" id="IPR036390">
    <property type="entry name" value="WH_DNA-bd_sf"/>
</dbReference>
<dbReference type="RefSeq" id="WP_187776976.1">
    <property type="nucleotide sequence ID" value="NZ_JACTUZ010000004.1"/>
</dbReference>
<sequence length="311" mass="33703">MAPPSTLAGLSLRDLEYAVAVADLGHFGRAAERCGVSQAGLSEQVRKLESLLGVALFERTTRRITVTPAGEVLLRQARDVVAAARLLLEMARSRSEPLAGPLRLGVIATLGPYYLPGLLRAARTRYPRLELRLQEGQTATLLSALQAGDLDALLVALPLPTEALMAEALFFEPFRAVLPCDHPLTSQPELGLQDLAGEGLLLLEEGHCLRDQALSLCGKNQPGRDARFASSLEMLRHMIAAGEGYSLLPLLATQERAELDGLVRVRDLTHAEEVGRTIGLAWRRTDTRAEAFQEFAAFLREMAPAGTRAAQ</sequence>
<feature type="domain" description="HTH lysR-type" evidence="6">
    <location>
        <begin position="10"/>
        <end position="67"/>
    </location>
</feature>
<evidence type="ECO:0000313" key="7">
    <source>
        <dbReference type="EMBL" id="MBC9175812.1"/>
    </source>
</evidence>
<keyword evidence="3" id="KW-0238">DNA-binding</keyword>
<evidence type="ECO:0000256" key="4">
    <source>
        <dbReference type="ARBA" id="ARBA00023159"/>
    </source>
</evidence>
<accession>A0ABR7R2B1</accession>
<dbReference type="InterPro" id="IPR036388">
    <property type="entry name" value="WH-like_DNA-bd_sf"/>
</dbReference>
<dbReference type="Gene3D" id="1.10.10.10">
    <property type="entry name" value="Winged helix-like DNA-binding domain superfamily/Winged helix DNA-binding domain"/>
    <property type="match status" value="1"/>
</dbReference>
<dbReference type="SUPFAM" id="SSF53850">
    <property type="entry name" value="Periplasmic binding protein-like II"/>
    <property type="match status" value="1"/>
</dbReference>
<dbReference type="EMBL" id="JACTUZ010000004">
    <property type="protein sequence ID" value="MBC9175812.1"/>
    <property type="molecule type" value="Genomic_DNA"/>
</dbReference>
<dbReference type="PANTHER" id="PTHR30346">
    <property type="entry name" value="TRANSCRIPTIONAL DUAL REGULATOR HCAR-RELATED"/>
    <property type="match status" value="1"/>
</dbReference>
<keyword evidence="2" id="KW-0805">Transcription regulation</keyword>
<evidence type="ECO:0000313" key="8">
    <source>
        <dbReference type="Proteomes" id="UP000603940"/>
    </source>
</evidence>
<gene>
    <name evidence="7" type="ORF">IBL25_02485</name>
</gene>
<dbReference type="SUPFAM" id="SSF46785">
    <property type="entry name" value="Winged helix' DNA-binding domain"/>
    <property type="match status" value="1"/>
</dbReference>
<evidence type="ECO:0000259" key="6">
    <source>
        <dbReference type="PROSITE" id="PS50931"/>
    </source>
</evidence>
<dbReference type="InterPro" id="IPR000847">
    <property type="entry name" value="LysR_HTH_N"/>
</dbReference>
<dbReference type="Gene3D" id="3.40.190.10">
    <property type="entry name" value="Periplasmic binding protein-like II"/>
    <property type="match status" value="2"/>
</dbReference>
<proteinExistence type="inferred from homology"/>
<evidence type="ECO:0000256" key="1">
    <source>
        <dbReference type="ARBA" id="ARBA00009437"/>
    </source>
</evidence>
<dbReference type="PRINTS" id="PR00039">
    <property type="entry name" value="HTHLYSR"/>
</dbReference>
<dbReference type="InterPro" id="IPR005119">
    <property type="entry name" value="LysR_subst-bd"/>
</dbReference>
<keyword evidence="8" id="KW-1185">Reference proteome</keyword>
<evidence type="ECO:0000256" key="2">
    <source>
        <dbReference type="ARBA" id="ARBA00023015"/>
    </source>
</evidence>
<reference evidence="7 8" key="1">
    <citation type="journal article" date="2009" name="Int. J. Syst. Evol. Microbiol.">
        <title>Transfer of Teichococcus ludipueritiae and Muricoccus roseus to the genus Roseomonas, as Roseomonas ludipueritiae comb. nov. and Roseomonas rosea comb. nov., respectively, and emended description of the genus Roseomonas.</title>
        <authorList>
            <person name="Sanchez-Porro C."/>
            <person name="Gallego V."/>
            <person name="Busse H.J."/>
            <person name="Kampfer P."/>
            <person name="Ventosa A."/>
        </authorList>
    </citation>
    <scope>NUCLEOTIDE SEQUENCE [LARGE SCALE GENOMIC DNA]</scope>
    <source>
        <strain evidence="7 8">DSM 14915</strain>
    </source>
</reference>
<comment type="caution">
    <text evidence="7">The sequence shown here is derived from an EMBL/GenBank/DDBJ whole genome shotgun (WGS) entry which is preliminary data.</text>
</comment>
<dbReference type="Proteomes" id="UP000603940">
    <property type="component" value="Unassembled WGS sequence"/>
</dbReference>
<dbReference type="Pfam" id="PF00126">
    <property type="entry name" value="HTH_1"/>
    <property type="match status" value="1"/>
</dbReference>
<dbReference type="Pfam" id="PF03466">
    <property type="entry name" value="LysR_substrate"/>
    <property type="match status" value="1"/>
</dbReference>
<comment type="similarity">
    <text evidence="1">Belongs to the LysR transcriptional regulatory family.</text>
</comment>
<keyword evidence="5" id="KW-0804">Transcription</keyword>
<dbReference type="PANTHER" id="PTHR30346:SF26">
    <property type="entry name" value="HYDROGEN PEROXIDE-INDUCIBLE GENES ACTIVATOR"/>
    <property type="match status" value="1"/>
</dbReference>